<gene>
    <name evidence="2" type="ORF">TDIB3V08_LOCUS9792</name>
</gene>
<accession>A0A7R8ZDE7</accession>
<sequence>MAAHWESLSPTRGALGAFLSGNIDIKQALKKRREITLEMITFFALVAVASASPGLIGAPAISTYAAPGLIGAPATYTATYGVAAPGHLAYAAAPASYGYAASPLAYGVAPASYGYAAAPVAYATGHRVAYSVAPITFFALVAVASAAPGFIGAPAISTYAAPGLIGAPATYTATYGVAAPGHLAYAAAPASYGYAASPLAYGVAPASYGYAAAPVAYATGHRVAYSVAPITFFALVAVASAAPGLIGAPAISTYAAPGLIGAPATYTATYGVAAPGHLAYAAAPASYGYAASPLAYGVAPASYGYAAAPVAYATGHRVAYSVAPVEQHGYKIAY</sequence>
<dbReference type="EMBL" id="OA570895">
    <property type="protein sequence ID" value="CAD7203625.1"/>
    <property type="molecule type" value="Genomic_DNA"/>
</dbReference>
<proteinExistence type="predicted"/>
<evidence type="ECO:0000313" key="2">
    <source>
        <dbReference type="EMBL" id="CAD7203625.1"/>
    </source>
</evidence>
<name>A0A7R8ZDE7_TIMDO</name>
<keyword evidence="1" id="KW-0472">Membrane</keyword>
<organism evidence="2">
    <name type="scientific">Timema douglasi</name>
    <name type="common">Walking stick</name>
    <dbReference type="NCBI Taxonomy" id="61478"/>
    <lineage>
        <taxon>Eukaryota</taxon>
        <taxon>Metazoa</taxon>
        <taxon>Ecdysozoa</taxon>
        <taxon>Arthropoda</taxon>
        <taxon>Hexapoda</taxon>
        <taxon>Insecta</taxon>
        <taxon>Pterygota</taxon>
        <taxon>Neoptera</taxon>
        <taxon>Polyneoptera</taxon>
        <taxon>Phasmatodea</taxon>
        <taxon>Timematodea</taxon>
        <taxon>Timematoidea</taxon>
        <taxon>Timematidae</taxon>
        <taxon>Timema</taxon>
    </lineage>
</organism>
<evidence type="ECO:0000256" key="1">
    <source>
        <dbReference type="SAM" id="Phobius"/>
    </source>
</evidence>
<keyword evidence="1" id="KW-0812">Transmembrane</keyword>
<protein>
    <submittedName>
        <fullName evidence="2">Uncharacterized protein</fullName>
    </submittedName>
</protein>
<feature type="transmembrane region" description="Helical" evidence="1">
    <location>
        <begin position="35"/>
        <end position="56"/>
    </location>
</feature>
<dbReference type="AlphaFoldDB" id="A0A7R8ZDE7"/>
<reference evidence="2" key="1">
    <citation type="submission" date="2020-11" db="EMBL/GenBank/DDBJ databases">
        <authorList>
            <person name="Tran Van P."/>
        </authorList>
    </citation>
    <scope>NUCLEOTIDE SEQUENCE</scope>
</reference>
<keyword evidence="1" id="KW-1133">Transmembrane helix</keyword>